<evidence type="ECO:0000313" key="1">
    <source>
        <dbReference type="EMBL" id="KAK9888213.1"/>
    </source>
</evidence>
<keyword evidence="2" id="KW-1185">Reference proteome</keyword>
<gene>
    <name evidence="1" type="ORF">WA026_000480</name>
</gene>
<accession>A0AAW1V5Z3</accession>
<comment type="caution">
    <text evidence="1">The sequence shown here is derived from an EMBL/GenBank/DDBJ whole genome shotgun (WGS) entry which is preliminary data.</text>
</comment>
<name>A0AAW1V5Z3_9CUCU</name>
<proteinExistence type="predicted"/>
<dbReference type="AlphaFoldDB" id="A0AAW1V5Z3"/>
<organism evidence="1 2">
    <name type="scientific">Henosepilachna vigintioctopunctata</name>
    <dbReference type="NCBI Taxonomy" id="420089"/>
    <lineage>
        <taxon>Eukaryota</taxon>
        <taxon>Metazoa</taxon>
        <taxon>Ecdysozoa</taxon>
        <taxon>Arthropoda</taxon>
        <taxon>Hexapoda</taxon>
        <taxon>Insecta</taxon>
        <taxon>Pterygota</taxon>
        <taxon>Neoptera</taxon>
        <taxon>Endopterygota</taxon>
        <taxon>Coleoptera</taxon>
        <taxon>Polyphaga</taxon>
        <taxon>Cucujiformia</taxon>
        <taxon>Coccinelloidea</taxon>
        <taxon>Coccinellidae</taxon>
        <taxon>Epilachninae</taxon>
        <taxon>Epilachnini</taxon>
        <taxon>Henosepilachna</taxon>
    </lineage>
</organism>
<dbReference type="Proteomes" id="UP001431783">
    <property type="component" value="Unassembled WGS sequence"/>
</dbReference>
<reference evidence="1 2" key="1">
    <citation type="submission" date="2023-03" db="EMBL/GenBank/DDBJ databases">
        <title>Genome insight into feeding habits of ladybird beetles.</title>
        <authorList>
            <person name="Li H.-S."/>
            <person name="Huang Y.-H."/>
            <person name="Pang H."/>
        </authorList>
    </citation>
    <scope>NUCLEOTIDE SEQUENCE [LARGE SCALE GENOMIC DNA]</scope>
    <source>
        <strain evidence="1">SYSU_2023b</strain>
        <tissue evidence="1">Whole body</tissue>
    </source>
</reference>
<sequence length="101" mass="11612">MTNLANKCRNTFIPIIQEHNVNDTSPDGLGKPISKGQRLITVELKTKMDSLKDLISVDLKFTDMMEFCGKFVETFPADREKFAIKLYLSKTMDKTLFQETF</sequence>
<protein>
    <submittedName>
        <fullName evidence="1">Uncharacterized protein</fullName>
    </submittedName>
</protein>
<evidence type="ECO:0000313" key="2">
    <source>
        <dbReference type="Proteomes" id="UP001431783"/>
    </source>
</evidence>
<dbReference type="EMBL" id="JARQZJ010000121">
    <property type="protein sequence ID" value="KAK9888213.1"/>
    <property type="molecule type" value="Genomic_DNA"/>
</dbReference>